<evidence type="ECO:0000313" key="2">
    <source>
        <dbReference type="Proteomes" id="UP000800038"/>
    </source>
</evidence>
<dbReference type="OrthoDB" id="3790934at2759"/>
<reference evidence="1" key="1">
    <citation type="journal article" date="2020" name="Stud. Mycol.">
        <title>101 Dothideomycetes genomes: a test case for predicting lifestyles and emergence of pathogens.</title>
        <authorList>
            <person name="Haridas S."/>
            <person name="Albert R."/>
            <person name="Binder M."/>
            <person name="Bloem J."/>
            <person name="Labutti K."/>
            <person name="Salamov A."/>
            <person name="Andreopoulos B."/>
            <person name="Baker S."/>
            <person name="Barry K."/>
            <person name="Bills G."/>
            <person name="Bluhm B."/>
            <person name="Cannon C."/>
            <person name="Castanera R."/>
            <person name="Culley D."/>
            <person name="Daum C."/>
            <person name="Ezra D."/>
            <person name="Gonzalez J."/>
            <person name="Henrissat B."/>
            <person name="Kuo A."/>
            <person name="Liang C."/>
            <person name="Lipzen A."/>
            <person name="Lutzoni F."/>
            <person name="Magnuson J."/>
            <person name="Mondo S."/>
            <person name="Nolan M."/>
            <person name="Ohm R."/>
            <person name="Pangilinan J."/>
            <person name="Park H.-J."/>
            <person name="Ramirez L."/>
            <person name="Alfaro M."/>
            <person name="Sun H."/>
            <person name="Tritt A."/>
            <person name="Yoshinaga Y."/>
            <person name="Zwiers L.-H."/>
            <person name="Turgeon B."/>
            <person name="Goodwin S."/>
            <person name="Spatafora J."/>
            <person name="Crous P."/>
            <person name="Grigoriev I."/>
        </authorList>
    </citation>
    <scope>NUCLEOTIDE SEQUENCE</scope>
    <source>
        <strain evidence="1">CBS 161.51</strain>
    </source>
</reference>
<name>A0A6A5STW0_9PLEO</name>
<sequence length="192" mass="21407">MLPVLARLGTGPRLLAFHDQDLVDFMTELELCKYPRARFAFHLAQGGHTRPLSEKESKRLRKETGSAYGSSVNDSPILSGLEGLLFALLLSALQMETELKLDIGGQNHFRFAPSRGSPELNANAVMRLLDNIGNPGFCEPGAVIHMQSPCFDKHRRGSVNWEQHGFLGQSNLQMIIAPASEVFELEDYEYHL</sequence>
<dbReference type="EMBL" id="ML976028">
    <property type="protein sequence ID" value="KAF1943144.1"/>
    <property type="molecule type" value="Genomic_DNA"/>
</dbReference>
<keyword evidence="2" id="KW-1185">Reference proteome</keyword>
<evidence type="ECO:0000313" key="1">
    <source>
        <dbReference type="EMBL" id="KAF1943144.1"/>
    </source>
</evidence>
<protein>
    <submittedName>
        <fullName evidence="1">Uncharacterized protein</fullName>
    </submittedName>
</protein>
<dbReference type="Proteomes" id="UP000800038">
    <property type="component" value="Unassembled WGS sequence"/>
</dbReference>
<gene>
    <name evidence="1" type="ORF">EJ02DRAFT_487001</name>
</gene>
<accession>A0A6A5STW0</accession>
<organism evidence="1 2">
    <name type="scientific">Clathrospora elynae</name>
    <dbReference type="NCBI Taxonomy" id="706981"/>
    <lineage>
        <taxon>Eukaryota</taxon>
        <taxon>Fungi</taxon>
        <taxon>Dikarya</taxon>
        <taxon>Ascomycota</taxon>
        <taxon>Pezizomycotina</taxon>
        <taxon>Dothideomycetes</taxon>
        <taxon>Pleosporomycetidae</taxon>
        <taxon>Pleosporales</taxon>
        <taxon>Diademaceae</taxon>
        <taxon>Clathrospora</taxon>
    </lineage>
</organism>
<dbReference type="AlphaFoldDB" id="A0A6A5STW0"/>
<proteinExistence type="predicted"/>